<evidence type="ECO:0000256" key="1">
    <source>
        <dbReference type="SAM" id="SignalP"/>
    </source>
</evidence>
<dbReference type="RefSeq" id="WP_244721230.1">
    <property type="nucleotide sequence ID" value="NZ_CP095049.1"/>
</dbReference>
<evidence type="ECO:0000313" key="2">
    <source>
        <dbReference type="EMBL" id="UOQ54407.1"/>
    </source>
</evidence>
<dbReference type="Proteomes" id="UP000831785">
    <property type="component" value="Chromosome"/>
</dbReference>
<dbReference type="PROSITE" id="PS51257">
    <property type="entry name" value="PROKAR_LIPOPROTEIN"/>
    <property type="match status" value="1"/>
</dbReference>
<sequence>MKRLPIAILALACAFTACKKEEDAAPSRDTLLTARNWRLIAHVSSTTTGGKTTTYDEFADYDACEKDNFTKFSPNKTLVADQGAIKCDPDTDQQSNGTWDFNSDQTKLLLDSPDLGGLIIPFELLELNSTMMKLRITQTYGTAPNTVVDTETYTFNAF</sequence>
<keyword evidence="1" id="KW-0732">Signal</keyword>
<name>A0ABY4FEK8_9BACT</name>
<reference evidence="2 3" key="1">
    <citation type="submission" date="2022-04" db="EMBL/GenBank/DDBJ databases">
        <title>Hymenobacter sp. isolated from the air.</title>
        <authorList>
            <person name="Won M."/>
            <person name="Lee C.-M."/>
            <person name="Woen H.-Y."/>
            <person name="Kwon S.-W."/>
        </authorList>
    </citation>
    <scope>NUCLEOTIDE SEQUENCE [LARGE SCALE GENOMIC DNA]</scope>
    <source>
        <strain evidence="3">5116 S-27</strain>
    </source>
</reference>
<evidence type="ECO:0008006" key="4">
    <source>
        <dbReference type="Google" id="ProtNLM"/>
    </source>
</evidence>
<keyword evidence="3" id="KW-1185">Reference proteome</keyword>
<dbReference type="EMBL" id="CP095049">
    <property type="protein sequence ID" value="UOQ54407.1"/>
    <property type="molecule type" value="Genomic_DNA"/>
</dbReference>
<accession>A0ABY4FEK8</accession>
<gene>
    <name evidence="2" type="ORF">MUN80_06510</name>
</gene>
<feature type="signal peptide" evidence="1">
    <location>
        <begin position="1"/>
        <end position="19"/>
    </location>
</feature>
<evidence type="ECO:0000313" key="3">
    <source>
        <dbReference type="Proteomes" id="UP000831785"/>
    </source>
</evidence>
<organism evidence="2 3">
    <name type="scientific">Hymenobacter cellulosivorans</name>
    <dbReference type="NCBI Taxonomy" id="2932249"/>
    <lineage>
        <taxon>Bacteria</taxon>
        <taxon>Pseudomonadati</taxon>
        <taxon>Bacteroidota</taxon>
        <taxon>Cytophagia</taxon>
        <taxon>Cytophagales</taxon>
        <taxon>Hymenobacteraceae</taxon>
        <taxon>Hymenobacter</taxon>
    </lineage>
</organism>
<feature type="chain" id="PRO_5047075751" description="Lipocalin-like domain-containing protein" evidence="1">
    <location>
        <begin position="20"/>
        <end position="158"/>
    </location>
</feature>
<proteinExistence type="predicted"/>
<protein>
    <recommendedName>
        <fullName evidence="4">Lipocalin-like domain-containing protein</fullName>
    </recommendedName>
</protein>